<evidence type="ECO:0000256" key="9">
    <source>
        <dbReference type="RuleBase" id="RU368022"/>
    </source>
</evidence>
<reference evidence="11 12" key="1">
    <citation type="submission" date="2024-01" db="EMBL/GenBank/DDBJ databases">
        <authorList>
            <consortium name="Genoscope - CEA"/>
            <person name="William W."/>
        </authorList>
    </citation>
    <scope>NUCLEOTIDE SEQUENCE [LARGE SCALE GENOMIC DNA]</scope>
    <source>
        <strain evidence="11 12">29B2s-10</strain>
    </source>
</reference>
<evidence type="ECO:0000256" key="3">
    <source>
        <dbReference type="ARBA" id="ARBA00018504"/>
    </source>
</evidence>
<keyword evidence="7 9" id="KW-0804">Transcription</keyword>
<protein>
    <recommendedName>
        <fullName evidence="3 9">Chromatin modification-related protein EAF6</fullName>
    </recommendedName>
</protein>
<comment type="subcellular location">
    <subcellularLocation>
        <location evidence="1 9">Nucleus</location>
    </subcellularLocation>
</comment>
<comment type="subunit">
    <text evidence="9">Component of the NuA4 histone acetyltransferase complex.</text>
</comment>
<evidence type="ECO:0000256" key="10">
    <source>
        <dbReference type="SAM" id="MobiDB-lite"/>
    </source>
</evidence>
<accession>A0ABP0E703</accession>
<dbReference type="Proteomes" id="UP001497600">
    <property type="component" value="Chromosome B"/>
</dbReference>
<evidence type="ECO:0000256" key="4">
    <source>
        <dbReference type="ARBA" id="ARBA00022853"/>
    </source>
</evidence>
<proteinExistence type="inferred from homology"/>
<evidence type="ECO:0000256" key="6">
    <source>
        <dbReference type="ARBA" id="ARBA00023054"/>
    </source>
</evidence>
<dbReference type="InterPro" id="IPR015418">
    <property type="entry name" value="Eaf6"/>
</dbReference>
<keyword evidence="5 9" id="KW-0805">Transcription regulation</keyword>
<evidence type="ECO:0000313" key="12">
    <source>
        <dbReference type="Proteomes" id="UP001497600"/>
    </source>
</evidence>
<keyword evidence="8 9" id="KW-0539">Nucleus</keyword>
<evidence type="ECO:0000256" key="5">
    <source>
        <dbReference type="ARBA" id="ARBA00023015"/>
    </source>
</evidence>
<feature type="compositionally biased region" description="Basic residues" evidence="10">
    <location>
        <begin position="134"/>
        <end position="144"/>
    </location>
</feature>
<evidence type="ECO:0000256" key="8">
    <source>
        <dbReference type="ARBA" id="ARBA00023242"/>
    </source>
</evidence>
<evidence type="ECO:0000256" key="2">
    <source>
        <dbReference type="ARBA" id="ARBA00010916"/>
    </source>
</evidence>
<dbReference type="PANTHER" id="PTHR13476">
    <property type="entry name" value="CHROMATIN MODIFICATION-RELATED PROTEIN MEAF6"/>
    <property type="match status" value="1"/>
</dbReference>
<keyword evidence="9" id="KW-0234">DNA repair</keyword>
<keyword evidence="9" id="KW-0227">DNA damage</keyword>
<evidence type="ECO:0000256" key="1">
    <source>
        <dbReference type="ARBA" id="ARBA00004123"/>
    </source>
</evidence>
<keyword evidence="12" id="KW-1185">Reference proteome</keyword>
<dbReference type="EMBL" id="OZ004254">
    <property type="protein sequence ID" value="CAK7895907.1"/>
    <property type="molecule type" value="Genomic_DNA"/>
</dbReference>
<dbReference type="Pfam" id="PF09340">
    <property type="entry name" value="NuA4"/>
    <property type="match status" value="1"/>
</dbReference>
<feature type="region of interest" description="Disordered" evidence="10">
    <location>
        <begin position="96"/>
        <end position="144"/>
    </location>
</feature>
<keyword evidence="4 9" id="KW-0156">Chromatin regulator</keyword>
<evidence type="ECO:0000256" key="7">
    <source>
        <dbReference type="ARBA" id="ARBA00023163"/>
    </source>
</evidence>
<keyword evidence="6" id="KW-0175">Coiled coil</keyword>
<organism evidence="11 12">
    <name type="scientific">[Candida] anglica</name>
    <dbReference type="NCBI Taxonomy" id="148631"/>
    <lineage>
        <taxon>Eukaryota</taxon>
        <taxon>Fungi</taxon>
        <taxon>Dikarya</taxon>
        <taxon>Ascomycota</taxon>
        <taxon>Saccharomycotina</taxon>
        <taxon>Pichiomycetes</taxon>
        <taxon>Debaryomycetaceae</taxon>
        <taxon>Kurtzmaniella</taxon>
    </lineage>
</organism>
<comment type="similarity">
    <text evidence="2 9">Belongs to the EAF6 family.</text>
</comment>
<sequence length="144" mass="16160">MSKPDSAEQYNAVKARLTSQILRKQELDAKLSKLEDHIYEKEDEYFAESTFGNIVKGFENFTKTNTGGSNKKRIIYTDDDHIFSLSSANFVKNFSRKQGLNGKNDEMDEYEDSVEPTNGGGSSANGSSQTSTPARKRKTRVTDE</sequence>
<evidence type="ECO:0000313" key="11">
    <source>
        <dbReference type="EMBL" id="CAK7895907.1"/>
    </source>
</evidence>
<name>A0ABP0E703_9ASCO</name>
<comment type="function">
    <text evidence="9">Component of the NuA4 histone acetyltransferase complex which is involved in transcriptional activation of selected genes principally by acetylation of nucleosomal histone H4 and H2A. The NuA4 complex is also involved in DNA repair.</text>
</comment>
<gene>
    <name evidence="11" type="primary">EAF6</name>
    <name evidence="11" type="ORF">CAAN4_B02542</name>
</gene>